<sequence>MGTLDLSLLATSPTVEERRQVLAKQAEEMKGHYEDTRSGRTGEQGGAVYDYDTEEETGG</sequence>
<evidence type="ECO:0000313" key="3">
    <source>
        <dbReference type="Proteomes" id="UP001155144"/>
    </source>
</evidence>
<dbReference type="AlphaFoldDB" id="A0A9X2V7U9"/>
<name>A0A9X2V7U9_9BACT</name>
<dbReference type="EMBL" id="JANUBL010000011">
    <property type="protein sequence ID" value="MCS4122865.1"/>
    <property type="molecule type" value="Genomic_DNA"/>
</dbReference>
<proteinExistence type="predicted"/>
<feature type="compositionally biased region" description="Basic and acidic residues" evidence="1">
    <location>
        <begin position="27"/>
        <end position="40"/>
    </location>
</feature>
<accession>A0A9X2V7U9</accession>
<feature type="region of interest" description="Disordered" evidence="1">
    <location>
        <begin position="27"/>
        <end position="59"/>
    </location>
</feature>
<dbReference type="Proteomes" id="UP001155144">
    <property type="component" value="Unassembled WGS sequence"/>
</dbReference>
<evidence type="ECO:0000256" key="1">
    <source>
        <dbReference type="SAM" id="MobiDB-lite"/>
    </source>
</evidence>
<organism evidence="2 3">
    <name type="scientific">Salinibacter ruber</name>
    <dbReference type="NCBI Taxonomy" id="146919"/>
    <lineage>
        <taxon>Bacteria</taxon>
        <taxon>Pseudomonadati</taxon>
        <taxon>Rhodothermota</taxon>
        <taxon>Rhodothermia</taxon>
        <taxon>Rhodothermales</taxon>
        <taxon>Salinibacteraceae</taxon>
        <taxon>Salinibacter</taxon>
    </lineage>
</organism>
<evidence type="ECO:0000313" key="2">
    <source>
        <dbReference type="EMBL" id="MCS4122865.1"/>
    </source>
</evidence>
<protein>
    <submittedName>
        <fullName evidence="2">Acyl-CoA reductase-like NAD-dependent aldehyde dehydrogenase</fullName>
    </submittedName>
</protein>
<comment type="caution">
    <text evidence="2">The sequence shown here is derived from an EMBL/GenBank/DDBJ whole genome shotgun (WGS) entry which is preliminary data.</text>
</comment>
<gene>
    <name evidence="2" type="ORF">GGP45_003233</name>
</gene>
<reference evidence="2" key="1">
    <citation type="submission" date="2022-08" db="EMBL/GenBank/DDBJ databases">
        <title>Genomic Encyclopedia of Type Strains, Phase V (KMG-V): Genome sequencing to study the core and pangenomes of soil and plant-associated prokaryotes.</title>
        <authorList>
            <person name="Whitman W."/>
        </authorList>
    </citation>
    <scope>NUCLEOTIDE SEQUENCE</scope>
    <source>
        <strain evidence="2">SP3026</strain>
    </source>
</reference>